<evidence type="ECO:0000256" key="15">
    <source>
        <dbReference type="SAM" id="MobiDB-lite"/>
    </source>
</evidence>
<dbReference type="Pfam" id="PF07670">
    <property type="entry name" value="Gate"/>
    <property type="match status" value="2"/>
</dbReference>
<keyword evidence="8 14" id="KW-1133">Transmembrane helix</keyword>
<comment type="function">
    <text evidence="1 14">Probable transporter of a GTP-driven Fe(2+) uptake system.</text>
</comment>
<feature type="region of interest" description="Disordered" evidence="15">
    <location>
        <begin position="1"/>
        <end position="24"/>
    </location>
</feature>
<feature type="transmembrane region" description="Helical" evidence="14">
    <location>
        <begin position="422"/>
        <end position="444"/>
    </location>
</feature>
<evidence type="ECO:0000256" key="12">
    <source>
        <dbReference type="ARBA" id="ARBA00023136"/>
    </source>
</evidence>
<feature type="transmembrane region" description="Helical" evidence="14">
    <location>
        <begin position="488"/>
        <end position="508"/>
    </location>
</feature>
<evidence type="ECO:0000256" key="2">
    <source>
        <dbReference type="ARBA" id="ARBA00004651"/>
    </source>
</evidence>
<keyword evidence="10" id="KW-0406">Ion transport</keyword>
<evidence type="ECO:0000256" key="11">
    <source>
        <dbReference type="ARBA" id="ARBA00023134"/>
    </source>
</evidence>
<keyword evidence="5 14" id="KW-0410">Iron transport</keyword>
<feature type="transmembrane region" description="Helical" evidence="14">
    <location>
        <begin position="456"/>
        <end position="482"/>
    </location>
</feature>
<dbReference type="InterPro" id="IPR027417">
    <property type="entry name" value="P-loop_NTPase"/>
</dbReference>
<gene>
    <name evidence="17" type="primary">feoB</name>
    <name evidence="17" type="ORF">ACFQWG_12900</name>
</gene>
<dbReference type="InterPro" id="IPR003373">
    <property type="entry name" value="Fe2_transport_prot-B"/>
</dbReference>
<feature type="transmembrane region" description="Helical" evidence="14">
    <location>
        <begin position="372"/>
        <end position="402"/>
    </location>
</feature>
<evidence type="ECO:0000256" key="6">
    <source>
        <dbReference type="ARBA" id="ARBA00022692"/>
    </source>
</evidence>
<dbReference type="InterPro" id="IPR030389">
    <property type="entry name" value="G_FEOB_dom"/>
</dbReference>
<dbReference type="EMBL" id="JBHTEF010000001">
    <property type="protein sequence ID" value="MFC7582093.1"/>
    <property type="molecule type" value="Genomic_DNA"/>
</dbReference>
<comment type="caution">
    <text evidence="17">The sequence shown here is derived from an EMBL/GenBank/DDBJ whole genome shotgun (WGS) entry which is preliminary data.</text>
</comment>
<sequence length="728" mass="76794">MSCPKCNPSGGAPQKPSRRLATPSSLLRRASGARRVPITLTREAPVAVDVLEDEAGAVAGEPTILLVGNPNVGKSTMFNIVTGARQRVVNAPGTTVEVMAGRWGAVGARVLDLPGTYSLIANSRDEQVVVDTVAGAPGSFTDPVRGRSADLILVVLDATALTRSLYLLGQVARTGRPVAAVITLADVAEREGERIDASALSKALGIPVMAIDPRTSKGVEGLDDMVASALSAGPHVRDVDPDPSAPGYGGADASGPGRDAAGALVEDPLAEAEDIFAWVEDVQREASGTTAAQAALSRSDRIDRFLLHPVVGIPVFFALMWLLFKIAGEWVGPIQDFFDGLFSSTDPGAVSVAAGVNALLGLVGWEDTWVQGLLVGGLCTGLGVVASFLPLMFAIFLMISILEDSGYMARAAFLGDRVMRAIGLDGRVIMPLIMGFGCNLPSLAATRTLPSDRQRLVTTLITPYTSCAARLTIYLMIARIFFPEDTGTVVFGLYMMSLLLVVLAALALKPFLTKRESQAPLMLVLPPYQMPRLLIILKNTWMRAWAFVKGAGRIIVAMTLVVWFMGAIPVVSGFSFAQEDLPMEDSLYGRTAQVLVPVFEPTGFGEWHLTGALMTGFVAKETVISSIVTSYNMDPETAGGDAEDGGTDLGSLPDLVRGSFDQSAGTDAASLAAFAFMVFVLAYTPCMATVAEQARQIGGKRTAAAVGVQLAVAWVLATAIFQIGRLFL</sequence>
<evidence type="ECO:0000256" key="5">
    <source>
        <dbReference type="ARBA" id="ARBA00022496"/>
    </source>
</evidence>
<feature type="region of interest" description="Disordered" evidence="15">
    <location>
        <begin position="233"/>
        <end position="256"/>
    </location>
</feature>
<keyword evidence="18" id="KW-1185">Reference proteome</keyword>
<dbReference type="InterPro" id="IPR011642">
    <property type="entry name" value="Gate_dom"/>
</dbReference>
<evidence type="ECO:0000313" key="17">
    <source>
        <dbReference type="EMBL" id="MFC7582093.1"/>
    </source>
</evidence>
<evidence type="ECO:0000256" key="7">
    <source>
        <dbReference type="ARBA" id="ARBA00022741"/>
    </source>
</evidence>
<dbReference type="Pfam" id="PF07664">
    <property type="entry name" value="FeoB_C"/>
    <property type="match status" value="1"/>
</dbReference>
<evidence type="ECO:0000313" key="18">
    <source>
        <dbReference type="Proteomes" id="UP001596527"/>
    </source>
</evidence>
<keyword evidence="7" id="KW-0547">Nucleotide-binding</keyword>
<dbReference type="SUPFAM" id="SSF52540">
    <property type="entry name" value="P-loop containing nucleoside triphosphate hydrolases"/>
    <property type="match status" value="1"/>
</dbReference>
<keyword evidence="3 14" id="KW-0813">Transport</keyword>
<protein>
    <recommendedName>
        <fullName evidence="13 14">Ferrous iron transport protein B</fullName>
    </recommendedName>
</protein>
<dbReference type="Proteomes" id="UP001596527">
    <property type="component" value="Unassembled WGS sequence"/>
</dbReference>
<dbReference type="RefSeq" id="WP_380975934.1">
    <property type="nucleotide sequence ID" value="NZ_JBHTEF010000001.1"/>
</dbReference>
<feature type="transmembrane region" description="Helical" evidence="14">
    <location>
        <begin position="347"/>
        <end position="365"/>
    </location>
</feature>
<keyword evidence="11 14" id="KW-0342">GTP-binding</keyword>
<dbReference type="PANTHER" id="PTHR43185:SF1">
    <property type="entry name" value="FE(2+) TRANSPORTER FEOB"/>
    <property type="match status" value="1"/>
</dbReference>
<accession>A0ABW2SRY3</accession>
<reference evidence="18" key="1">
    <citation type="journal article" date="2019" name="Int. J. Syst. Evol. Microbiol.">
        <title>The Global Catalogue of Microorganisms (GCM) 10K type strain sequencing project: providing services to taxonomists for standard genome sequencing and annotation.</title>
        <authorList>
            <consortium name="The Broad Institute Genomics Platform"/>
            <consortium name="The Broad Institute Genome Sequencing Center for Infectious Disease"/>
            <person name="Wu L."/>
            <person name="Ma J."/>
        </authorList>
    </citation>
    <scope>NUCLEOTIDE SEQUENCE [LARGE SCALE GENOMIC DNA]</scope>
    <source>
        <strain evidence="18">CCUG 56698</strain>
    </source>
</reference>
<evidence type="ECO:0000256" key="4">
    <source>
        <dbReference type="ARBA" id="ARBA00022475"/>
    </source>
</evidence>
<comment type="subcellular location">
    <subcellularLocation>
        <location evidence="14">Cell inner membrane</location>
        <topology evidence="14">Multi-pass membrane protein</topology>
    </subcellularLocation>
    <subcellularLocation>
        <location evidence="2">Cell membrane</location>
        <topology evidence="2">Multi-pass membrane protein</topology>
    </subcellularLocation>
</comment>
<dbReference type="PROSITE" id="PS51711">
    <property type="entry name" value="G_FEOB"/>
    <property type="match status" value="1"/>
</dbReference>
<organism evidence="17 18">
    <name type="scientific">Schaalia naturae</name>
    <dbReference type="NCBI Taxonomy" id="635203"/>
    <lineage>
        <taxon>Bacteria</taxon>
        <taxon>Bacillati</taxon>
        <taxon>Actinomycetota</taxon>
        <taxon>Actinomycetes</taxon>
        <taxon>Actinomycetales</taxon>
        <taxon>Actinomycetaceae</taxon>
        <taxon>Schaalia</taxon>
    </lineage>
</organism>
<evidence type="ECO:0000256" key="13">
    <source>
        <dbReference type="NCBIfam" id="TIGR00437"/>
    </source>
</evidence>
<evidence type="ECO:0000256" key="1">
    <source>
        <dbReference type="ARBA" id="ARBA00003926"/>
    </source>
</evidence>
<evidence type="ECO:0000256" key="14">
    <source>
        <dbReference type="RuleBase" id="RU362098"/>
    </source>
</evidence>
<evidence type="ECO:0000256" key="8">
    <source>
        <dbReference type="ARBA" id="ARBA00022989"/>
    </source>
</evidence>
<proteinExistence type="inferred from homology"/>
<evidence type="ECO:0000256" key="3">
    <source>
        <dbReference type="ARBA" id="ARBA00022448"/>
    </source>
</evidence>
<dbReference type="PRINTS" id="PR00326">
    <property type="entry name" value="GTP1OBG"/>
</dbReference>
<evidence type="ECO:0000259" key="16">
    <source>
        <dbReference type="PROSITE" id="PS51711"/>
    </source>
</evidence>
<feature type="transmembrane region" description="Helical" evidence="14">
    <location>
        <begin position="668"/>
        <end position="691"/>
    </location>
</feature>
<dbReference type="InterPro" id="IPR050860">
    <property type="entry name" value="FeoB_GTPase"/>
</dbReference>
<keyword evidence="12 14" id="KW-0472">Membrane</keyword>
<dbReference type="InterPro" id="IPR011640">
    <property type="entry name" value="Fe2_transport_prot_B_C"/>
</dbReference>
<dbReference type="Gene3D" id="3.40.50.300">
    <property type="entry name" value="P-loop containing nucleotide triphosphate hydrolases"/>
    <property type="match status" value="1"/>
</dbReference>
<dbReference type="Pfam" id="PF02421">
    <property type="entry name" value="FeoB_N"/>
    <property type="match status" value="1"/>
</dbReference>
<feature type="transmembrane region" description="Helical" evidence="14">
    <location>
        <begin position="305"/>
        <end position="327"/>
    </location>
</feature>
<evidence type="ECO:0000256" key="9">
    <source>
        <dbReference type="ARBA" id="ARBA00023004"/>
    </source>
</evidence>
<keyword evidence="4" id="KW-1003">Cell membrane</keyword>
<comment type="similarity">
    <text evidence="14">Belongs to the TRAFAC class TrmE-Era-EngA-EngB-Septin-like GTPase superfamily. FeoB GTPase (TC 9.A.8) family.</text>
</comment>
<feature type="transmembrane region" description="Helical" evidence="14">
    <location>
        <begin position="554"/>
        <end position="577"/>
    </location>
</feature>
<keyword evidence="6 14" id="KW-0812">Transmembrane</keyword>
<dbReference type="NCBIfam" id="TIGR00437">
    <property type="entry name" value="feoB"/>
    <property type="match status" value="1"/>
</dbReference>
<feature type="domain" description="FeoB-type G" evidence="16">
    <location>
        <begin position="61"/>
        <end position="232"/>
    </location>
</feature>
<dbReference type="PANTHER" id="PTHR43185">
    <property type="entry name" value="FERROUS IRON TRANSPORT PROTEIN B"/>
    <property type="match status" value="1"/>
</dbReference>
<keyword evidence="9 14" id="KW-0408">Iron</keyword>
<name>A0ABW2SRY3_9ACTO</name>
<evidence type="ECO:0000256" key="10">
    <source>
        <dbReference type="ARBA" id="ARBA00023065"/>
    </source>
</evidence>
<feature type="transmembrane region" description="Helical" evidence="14">
    <location>
        <begin position="703"/>
        <end position="723"/>
    </location>
</feature>
<dbReference type="InterPro" id="IPR006073">
    <property type="entry name" value="GTP-bd"/>
</dbReference>